<comment type="caution">
    <text evidence="3">The sequence shown here is derived from an EMBL/GenBank/DDBJ whole genome shotgun (WGS) entry which is preliminary data.</text>
</comment>
<evidence type="ECO:0000256" key="1">
    <source>
        <dbReference type="SAM" id="Coils"/>
    </source>
</evidence>
<keyword evidence="4" id="KW-1185">Reference proteome</keyword>
<feature type="region of interest" description="Disordered" evidence="2">
    <location>
        <begin position="105"/>
        <end position="176"/>
    </location>
</feature>
<evidence type="ECO:0000313" key="3">
    <source>
        <dbReference type="EMBL" id="TQD83658.1"/>
    </source>
</evidence>
<evidence type="ECO:0000313" key="4">
    <source>
        <dbReference type="Proteomes" id="UP000315295"/>
    </source>
</evidence>
<dbReference type="PANTHER" id="PTHR47530:SF4">
    <property type="entry name" value="E3 UBIQUITIN LIGASE BIG BROTHER-RELATED"/>
    <property type="match status" value="1"/>
</dbReference>
<feature type="compositionally biased region" description="Acidic residues" evidence="2">
    <location>
        <begin position="36"/>
        <end position="51"/>
    </location>
</feature>
<proteinExistence type="predicted"/>
<sequence length="383" mass="42711">MENDDVKLGSAGGLKSNNNNNVSEQEQNPCLNECEERGEEVNSEPAQEPEVDPSSSPPVPLPSRTPFSNLSQVDADLALARTLQEQERAYMMLRMNNEGSDYGSWEAGSYVHEDDNDFNEFDDDADEEQYDGTEVDSDEDAFDLHAHDDAGEDDNPSVEYGPAVSSSDEAYARALQDAEDREMAARLMVLSGINDLEDTEEHGGNSQDTWEEIDPDELSYEELLALGEVVGTENRGLSADTIASLPSVSYKTGSSQNGSNESCVICRLDFEDALKFPHLETASRICGPSLLANLNDHLYKSVHKAEENLVAREVKLQREIKEVKNKNAKLEEQHQFDQLEMLKVADKRNFANQRYEKLLQEMKRGVAGDDNDAVMELMRKCRG</sequence>
<organism evidence="3 4">
    <name type="scientific">Malus baccata</name>
    <name type="common">Siberian crab apple</name>
    <name type="synonym">Pyrus baccata</name>
    <dbReference type="NCBI Taxonomy" id="106549"/>
    <lineage>
        <taxon>Eukaryota</taxon>
        <taxon>Viridiplantae</taxon>
        <taxon>Streptophyta</taxon>
        <taxon>Embryophyta</taxon>
        <taxon>Tracheophyta</taxon>
        <taxon>Spermatophyta</taxon>
        <taxon>Magnoliopsida</taxon>
        <taxon>eudicotyledons</taxon>
        <taxon>Gunneridae</taxon>
        <taxon>Pentapetalae</taxon>
        <taxon>rosids</taxon>
        <taxon>fabids</taxon>
        <taxon>Rosales</taxon>
        <taxon>Rosaceae</taxon>
        <taxon>Amygdaloideae</taxon>
        <taxon>Maleae</taxon>
        <taxon>Malus</taxon>
    </lineage>
</organism>
<dbReference type="PANTHER" id="PTHR47530">
    <property type="entry name" value="E3 UBIQUITIN LIGASE BIG BROTHER-RELATED"/>
    <property type="match status" value="1"/>
</dbReference>
<dbReference type="AlphaFoldDB" id="A0A540LAZ8"/>
<feature type="compositionally biased region" description="Low complexity" evidence="2">
    <location>
        <begin position="16"/>
        <end position="28"/>
    </location>
</feature>
<gene>
    <name evidence="3" type="ORF">C1H46_030772</name>
</gene>
<reference evidence="3 4" key="1">
    <citation type="journal article" date="2019" name="G3 (Bethesda)">
        <title>Sequencing of a Wild Apple (Malus baccata) Genome Unravels the Differences Between Cultivated and Wild Apple Species Regarding Disease Resistance and Cold Tolerance.</title>
        <authorList>
            <person name="Chen X."/>
        </authorList>
    </citation>
    <scope>NUCLEOTIDE SEQUENCE [LARGE SCALE GENOMIC DNA]</scope>
    <source>
        <strain evidence="4">cv. Shandingzi</strain>
        <tissue evidence="3">Leaves</tissue>
    </source>
</reference>
<feature type="coiled-coil region" evidence="1">
    <location>
        <begin position="306"/>
        <end position="340"/>
    </location>
</feature>
<name>A0A540LAZ8_MALBA</name>
<keyword evidence="1" id="KW-0175">Coiled coil</keyword>
<dbReference type="InterPro" id="IPR043312">
    <property type="entry name" value="AtBBR-like"/>
</dbReference>
<protein>
    <submittedName>
        <fullName evidence="3">Uncharacterized protein</fullName>
    </submittedName>
</protein>
<accession>A0A540LAZ8</accession>
<feature type="compositionally biased region" description="Acidic residues" evidence="2">
    <location>
        <begin position="114"/>
        <end position="141"/>
    </location>
</feature>
<dbReference type="EMBL" id="VIEB01000670">
    <property type="protein sequence ID" value="TQD83658.1"/>
    <property type="molecule type" value="Genomic_DNA"/>
</dbReference>
<evidence type="ECO:0000256" key="2">
    <source>
        <dbReference type="SAM" id="MobiDB-lite"/>
    </source>
</evidence>
<dbReference type="STRING" id="106549.A0A540LAZ8"/>
<dbReference type="Proteomes" id="UP000315295">
    <property type="component" value="Unassembled WGS sequence"/>
</dbReference>
<feature type="region of interest" description="Disordered" evidence="2">
    <location>
        <begin position="1"/>
        <end position="68"/>
    </location>
</feature>